<dbReference type="GO" id="GO:0016787">
    <property type="term" value="F:hydrolase activity"/>
    <property type="evidence" value="ECO:0007669"/>
    <property type="project" value="UniProtKB-KW"/>
</dbReference>
<dbReference type="GO" id="GO:0006281">
    <property type="term" value="P:DNA repair"/>
    <property type="evidence" value="ECO:0007669"/>
    <property type="project" value="TreeGrafter"/>
</dbReference>
<keyword evidence="1" id="KW-0547">Nucleotide-binding</keyword>
<protein>
    <recommendedName>
        <fullName evidence="6">Helicase C-terminal domain-containing protein</fullName>
    </recommendedName>
</protein>
<evidence type="ECO:0000256" key="4">
    <source>
        <dbReference type="ARBA" id="ARBA00022840"/>
    </source>
</evidence>
<dbReference type="OrthoDB" id="448448at2759"/>
<dbReference type="InterPro" id="IPR027417">
    <property type="entry name" value="P-loop_NTPase"/>
</dbReference>
<dbReference type="GO" id="GO:0004386">
    <property type="term" value="F:helicase activity"/>
    <property type="evidence" value="ECO:0007669"/>
    <property type="project" value="UniProtKB-KW"/>
</dbReference>
<sequence length="530" mass="56238">MAESKDSEYCEPARDCKNVAIHQEDDRNGFFICSTFKDKIPILPSTKLTAAMAVVLTWLDEAPDDKILVFTQFTGTAKMLGLMLQTLNITFVYYYGGLAPAQKARALEAMRDDSEMKVMVATLKSGGQSLNLTAANRVIIIDPWWNKTAEQQAFGRVVRIGQEKVTHLVNIKTKEAIDCRIYNLQNAKAKDVDRTLQDDGHTPLPVSQIELQKAFLRKKCEEEEKAARRPKAAKKATAKPASQDILNDLIGSGLSAQVRAQQLALLQVGIHGGVNLGSGLGLVEELQHQRSAPQGGNGVGNVLALDIGGAAVAGLANGKALANIGAGNETKTADKSSRTVGEDVAVQVGGDNDIVGFGLAEQLVDHGIDNLLLDGDGRVLGVGQRVLGRGAEQAIGLGKDVGLILGVLPHDDHINGPGRGHDRLDGANIGIEIEALAQRDNGRRIALDGVRGRADGAKERALALVAQDVDGGVGQRRSGLLKGLEAGLEMDKVELEPERGGQSLEDAAAGRDDFLADAVTGDEPCGRDGD</sequence>
<dbReference type="PANTHER" id="PTHR45626:SF17">
    <property type="entry name" value="HELICASE-LIKE TRANSCRIPTION FACTOR"/>
    <property type="match status" value="1"/>
</dbReference>
<dbReference type="Pfam" id="PF00271">
    <property type="entry name" value="Helicase_C"/>
    <property type="match status" value="1"/>
</dbReference>
<dbReference type="PROSITE" id="PS51194">
    <property type="entry name" value="HELICASE_CTER"/>
    <property type="match status" value="1"/>
</dbReference>
<keyword evidence="8" id="KW-1185">Reference proteome</keyword>
<organism evidence="7 8">
    <name type="scientific">Trichoderma cornu-damae</name>
    <dbReference type="NCBI Taxonomy" id="654480"/>
    <lineage>
        <taxon>Eukaryota</taxon>
        <taxon>Fungi</taxon>
        <taxon>Dikarya</taxon>
        <taxon>Ascomycota</taxon>
        <taxon>Pezizomycotina</taxon>
        <taxon>Sordariomycetes</taxon>
        <taxon>Hypocreomycetidae</taxon>
        <taxon>Hypocreales</taxon>
        <taxon>Hypocreaceae</taxon>
        <taxon>Trichoderma</taxon>
    </lineage>
</organism>
<evidence type="ECO:0000259" key="6">
    <source>
        <dbReference type="PROSITE" id="PS51194"/>
    </source>
</evidence>
<dbReference type="SMART" id="SM00490">
    <property type="entry name" value="HELICc"/>
    <property type="match status" value="1"/>
</dbReference>
<dbReference type="InterPro" id="IPR049730">
    <property type="entry name" value="SNF2/RAD54-like_C"/>
</dbReference>
<keyword evidence="3" id="KW-0347">Helicase</keyword>
<name>A0A9P8TUV3_9HYPO</name>
<evidence type="ECO:0000256" key="5">
    <source>
        <dbReference type="SAM" id="MobiDB-lite"/>
    </source>
</evidence>
<evidence type="ECO:0000256" key="1">
    <source>
        <dbReference type="ARBA" id="ARBA00022741"/>
    </source>
</evidence>
<dbReference type="SUPFAM" id="SSF52540">
    <property type="entry name" value="P-loop containing nucleoside triphosphate hydrolases"/>
    <property type="match status" value="1"/>
</dbReference>
<evidence type="ECO:0000313" key="7">
    <source>
        <dbReference type="EMBL" id="KAH6605377.1"/>
    </source>
</evidence>
<feature type="domain" description="Helicase C-terminal" evidence="6">
    <location>
        <begin position="51"/>
        <end position="200"/>
    </location>
</feature>
<keyword evidence="2" id="KW-0378">Hydrolase</keyword>
<keyword evidence="4" id="KW-0067">ATP-binding</keyword>
<dbReference type="GO" id="GO:0008094">
    <property type="term" value="F:ATP-dependent activity, acting on DNA"/>
    <property type="evidence" value="ECO:0007669"/>
    <property type="project" value="TreeGrafter"/>
</dbReference>
<evidence type="ECO:0000256" key="2">
    <source>
        <dbReference type="ARBA" id="ARBA00022801"/>
    </source>
</evidence>
<dbReference type="InterPro" id="IPR001650">
    <property type="entry name" value="Helicase_C-like"/>
</dbReference>
<gene>
    <name evidence="7" type="ORF">Trco_007084</name>
</gene>
<dbReference type="GO" id="GO:0005634">
    <property type="term" value="C:nucleus"/>
    <property type="evidence" value="ECO:0007669"/>
    <property type="project" value="TreeGrafter"/>
</dbReference>
<feature type="region of interest" description="Disordered" evidence="5">
    <location>
        <begin position="494"/>
        <end position="530"/>
    </location>
</feature>
<dbReference type="PANTHER" id="PTHR45626">
    <property type="entry name" value="TRANSCRIPTION TERMINATION FACTOR 2-RELATED"/>
    <property type="match status" value="1"/>
</dbReference>
<dbReference type="AlphaFoldDB" id="A0A9P8TUV3"/>
<evidence type="ECO:0000313" key="8">
    <source>
        <dbReference type="Proteomes" id="UP000827724"/>
    </source>
</evidence>
<dbReference type="EMBL" id="JAIWOZ010000005">
    <property type="protein sequence ID" value="KAH6605377.1"/>
    <property type="molecule type" value="Genomic_DNA"/>
</dbReference>
<comment type="caution">
    <text evidence="7">The sequence shown here is derived from an EMBL/GenBank/DDBJ whole genome shotgun (WGS) entry which is preliminary data.</text>
</comment>
<evidence type="ECO:0000256" key="3">
    <source>
        <dbReference type="ARBA" id="ARBA00022806"/>
    </source>
</evidence>
<dbReference type="Gene3D" id="3.40.50.300">
    <property type="entry name" value="P-loop containing nucleotide triphosphate hydrolases"/>
    <property type="match status" value="1"/>
</dbReference>
<proteinExistence type="predicted"/>
<accession>A0A9P8TUV3</accession>
<dbReference type="GO" id="GO:0005524">
    <property type="term" value="F:ATP binding"/>
    <property type="evidence" value="ECO:0007669"/>
    <property type="project" value="UniProtKB-KW"/>
</dbReference>
<dbReference type="InterPro" id="IPR050628">
    <property type="entry name" value="SNF2_RAD54_helicase_TF"/>
</dbReference>
<dbReference type="CDD" id="cd18793">
    <property type="entry name" value="SF2_C_SNF"/>
    <property type="match status" value="1"/>
</dbReference>
<reference evidence="7" key="1">
    <citation type="submission" date="2021-08" db="EMBL/GenBank/DDBJ databases">
        <title>Chromosome-Level Trichoderma cornu-damae using Hi-C Data.</title>
        <authorList>
            <person name="Kim C.S."/>
        </authorList>
    </citation>
    <scope>NUCLEOTIDE SEQUENCE</scope>
    <source>
        <strain evidence="7">KA19-0412C</strain>
    </source>
</reference>
<dbReference type="Proteomes" id="UP000827724">
    <property type="component" value="Unassembled WGS sequence"/>
</dbReference>